<dbReference type="Proteomes" id="UP000231194">
    <property type="component" value="Unassembled WGS sequence"/>
</dbReference>
<gene>
    <name evidence="7" type="ORF">CVM73_35285</name>
</gene>
<evidence type="ECO:0000256" key="5">
    <source>
        <dbReference type="ARBA" id="ARBA00023004"/>
    </source>
</evidence>
<dbReference type="SUPFAM" id="SSF102114">
    <property type="entry name" value="Radical SAM enzymes"/>
    <property type="match status" value="1"/>
</dbReference>
<keyword evidence="2" id="KW-0004">4Fe-4S</keyword>
<dbReference type="RefSeq" id="WP_100236351.1">
    <property type="nucleotide sequence ID" value="NZ_PGVG01000054.1"/>
</dbReference>
<dbReference type="PANTHER" id="PTHR30352">
    <property type="entry name" value="PYRUVATE FORMATE-LYASE-ACTIVATING ENZYME"/>
    <property type="match status" value="1"/>
</dbReference>
<dbReference type="EMBL" id="PGVG01000054">
    <property type="protein sequence ID" value="PJG50615.1"/>
    <property type="molecule type" value="Genomic_DNA"/>
</dbReference>
<keyword evidence="8" id="KW-1185">Reference proteome</keyword>
<proteinExistence type="predicted"/>
<evidence type="ECO:0000256" key="6">
    <source>
        <dbReference type="ARBA" id="ARBA00023014"/>
    </source>
</evidence>
<dbReference type="InterPro" id="IPR013785">
    <property type="entry name" value="Aldolase_TIM"/>
</dbReference>
<evidence type="ECO:0000313" key="8">
    <source>
        <dbReference type="Proteomes" id="UP000231194"/>
    </source>
</evidence>
<keyword evidence="4" id="KW-0479">Metal-binding</keyword>
<dbReference type="PANTHER" id="PTHR30352:SF2">
    <property type="entry name" value="ANAEROBIC RIBONUCLEOSIDE-TRIPHOSPHATE REDUCTASE-ACTIVATING PROTEIN"/>
    <property type="match status" value="1"/>
</dbReference>
<evidence type="ECO:0000256" key="1">
    <source>
        <dbReference type="ARBA" id="ARBA00001966"/>
    </source>
</evidence>
<keyword evidence="6" id="KW-0411">Iron-sulfur</keyword>
<evidence type="ECO:0000256" key="3">
    <source>
        <dbReference type="ARBA" id="ARBA00022691"/>
    </source>
</evidence>
<accession>A0A2M8QYG6</accession>
<dbReference type="InterPro" id="IPR034457">
    <property type="entry name" value="Organic_radical-activating"/>
</dbReference>
<reference evidence="7 8" key="1">
    <citation type="submission" date="2017-11" db="EMBL/GenBank/DDBJ databases">
        <title>Bradyrhizobium forestalis sp. nov., an efficient nitrogen-fixing bacterium isolated from nodules of forest legume species in the Amazon.</title>
        <authorList>
            <person name="Costa E.M."/>
            <person name="Guimaraes A."/>
            <person name="Carvalho T.S."/>
            <person name="Rodrigues T.L."/>
            <person name="Ribeiro P.R.A."/>
            <person name="Lebbe L."/>
            <person name="Willems A."/>
            <person name="Moreira F.M.S."/>
        </authorList>
    </citation>
    <scope>NUCLEOTIDE SEQUENCE [LARGE SCALE GENOMIC DNA]</scope>
    <source>
        <strain evidence="7 8">INPA54B</strain>
    </source>
</reference>
<protein>
    <submittedName>
        <fullName evidence="7">Radical SAM protein</fullName>
    </submittedName>
</protein>
<comment type="cofactor">
    <cofactor evidence="1">
        <name>[4Fe-4S] cluster</name>
        <dbReference type="ChEBI" id="CHEBI:49883"/>
    </cofactor>
</comment>
<dbReference type="GO" id="GO:0051539">
    <property type="term" value="F:4 iron, 4 sulfur cluster binding"/>
    <property type="evidence" value="ECO:0007669"/>
    <property type="project" value="UniProtKB-KW"/>
</dbReference>
<comment type="caution">
    <text evidence="7">The sequence shown here is derived from an EMBL/GenBank/DDBJ whole genome shotgun (WGS) entry which is preliminary data.</text>
</comment>
<evidence type="ECO:0000256" key="2">
    <source>
        <dbReference type="ARBA" id="ARBA00022485"/>
    </source>
</evidence>
<dbReference type="InterPro" id="IPR007197">
    <property type="entry name" value="rSAM"/>
</dbReference>
<sequence length="216" mass="23831">MRMVNLSRIHFPVTTLGPGRRIGIWLQGCSIRCPGCISMDTWAHGRGTTTVEEVVEAVSPWLSTADGITISGGEPFDQREALFDLLARLRTRTKADILVFTGYPLTAISEALATSPSLIDAVVSGPFDIDEKQTLALRGSDNQELHLMTALGRARFASFDRPIDDKDRTFDVMFDDNGDVWLAGIPARGDFRRLRNMLESGGSTLRISEDTRFPSI</sequence>
<dbReference type="InterPro" id="IPR058240">
    <property type="entry name" value="rSAM_sf"/>
</dbReference>
<dbReference type="Gene3D" id="3.20.20.70">
    <property type="entry name" value="Aldolase class I"/>
    <property type="match status" value="1"/>
</dbReference>
<dbReference type="AlphaFoldDB" id="A0A2M8QYG6"/>
<dbReference type="Pfam" id="PF13353">
    <property type="entry name" value="Fer4_12"/>
    <property type="match status" value="1"/>
</dbReference>
<evidence type="ECO:0000313" key="7">
    <source>
        <dbReference type="EMBL" id="PJG50615.1"/>
    </source>
</evidence>
<keyword evidence="3" id="KW-0949">S-adenosyl-L-methionine</keyword>
<dbReference type="GO" id="GO:0046872">
    <property type="term" value="F:metal ion binding"/>
    <property type="evidence" value="ECO:0007669"/>
    <property type="project" value="UniProtKB-KW"/>
</dbReference>
<organism evidence="7 8">
    <name type="scientific">Bradyrhizobium forestalis</name>
    <dbReference type="NCBI Taxonomy" id="1419263"/>
    <lineage>
        <taxon>Bacteria</taxon>
        <taxon>Pseudomonadati</taxon>
        <taxon>Pseudomonadota</taxon>
        <taxon>Alphaproteobacteria</taxon>
        <taxon>Hyphomicrobiales</taxon>
        <taxon>Nitrobacteraceae</taxon>
        <taxon>Bradyrhizobium</taxon>
    </lineage>
</organism>
<evidence type="ECO:0000256" key="4">
    <source>
        <dbReference type="ARBA" id="ARBA00022723"/>
    </source>
</evidence>
<dbReference type="OrthoDB" id="9792276at2"/>
<dbReference type="SFLD" id="SFLDS00029">
    <property type="entry name" value="Radical_SAM"/>
    <property type="match status" value="1"/>
</dbReference>
<keyword evidence="5" id="KW-0408">Iron</keyword>
<name>A0A2M8QYG6_9BRAD</name>
<dbReference type="GO" id="GO:0004748">
    <property type="term" value="F:ribonucleoside-diphosphate reductase activity, thioredoxin disulfide as acceptor"/>
    <property type="evidence" value="ECO:0007669"/>
    <property type="project" value="TreeGrafter"/>
</dbReference>